<feature type="compositionally biased region" description="Basic and acidic residues" evidence="3">
    <location>
        <begin position="383"/>
        <end position="409"/>
    </location>
</feature>
<dbReference type="GO" id="GO:0005737">
    <property type="term" value="C:cytoplasm"/>
    <property type="evidence" value="ECO:0007669"/>
    <property type="project" value="TreeGrafter"/>
</dbReference>
<feature type="domain" description="Splicing factor Cactin C-terminal" evidence="4">
    <location>
        <begin position="470"/>
        <end position="594"/>
    </location>
</feature>
<dbReference type="OrthoDB" id="265955at2759"/>
<evidence type="ECO:0000313" key="7">
    <source>
        <dbReference type="Proteomes" id="UP001140094"/>
    </source>
</evidence>
<dbReference type="AlphaFoldDB" id="A0A9W8HZE6"/>
<reference evidence="6" key="1">
    <citation type="submission" date="2022-07" db="EMBL/GenBank/DDBJ databases">
        <title>Phylogenomic reconstructions and comparative analyses of Kickxellomycotina fungi.</title>
        <authorList>
            <person name="Reynolds N.K."/>
            <person name="Stajich J.E."/>
            <person name="Barry K."/>
            <person name="Grigoriev I.V."/>
            <person name="Crous P."/>
            <person name="Smith M.E."/>
        </authorList>
    </citation>
    <scope>NUCLEOTIDE SEQUENCE</scope>
    <source>
        <strain evidence="6">NRRL 1565</strain>
    </source>
</reference>
<keyword evidence="7" id="KW-1185">Reference proteome</keyword>
<dbReference type="GO" id="GO:0005681">
    <property type="term" value="C:spliceosomal complex"/>
    <property type="evidence" value="ECO:0007669"/>
    <property type="project" value="TreeGrafter"/>
</dbReference>
<feature type="region of interest" description="Disordered" evidence="3">
    <location>
        <begin position="1"/>
        <end position="129"/>
    </location>
</feature>
<dbReference type="SMART" id="SM01050">
    <property type="entry name" value="CactinC_cactus"/>
    <property type="match status" value="1"/>
</dbReference>
<sequence length="594" mass="69574">MGRDRDDEREHHSRHATRHSSRSPSREHRHRSRHGASSSSKHRHSSRDEDKHERRRQKKKSSGSRHSSHSARQKNGDSDGGEYRASVDPLSEAALGKKFVWKKKVEQDKAKGLSREEREEAERLRHEEAQSELLNLRKRRELREIEQKQREEDMARQRREKEQEKLGDWERREEEFHLQQAKRRAEIRIKEHRPKAIDILAMNLRLANETMEDSEIAEIGMARIDVDEPHKLVEELDGSESSEFLQEVEMYLSLESNAQNVEFWENMAIVAGAHLSAINSKGGSGVAESSSNNNRSEVQEILTGKSLHELSQLEADVQAKLSGEQGAVDVDYWEQVRSELVVEKARATLTEMHADILERRLKRVQQARSRTAKQGAGQNDTDEATRQRDGGEVEQRKRQRLEDLQRRILEGQTADEGNGIGDIRVPEGRGSSSSRDIGQEMYEAELRKEQDSSTAMFSVEAAMPTRTYAWQDKHRPRKPRYFNRVHTGYEWNKYNQTHYDKDNPPPKVVQGYKFNIFYPDLIDRTKAPTYRVERDPNDDDTCVLRFSAGPPYEDIAFRIVNREWEYNRRRGFRNTFDRGVLQLHFRFKRHYYRR</sequence>
<feature type="compositionally biased region" description="Basic and acidic residues" evidence="3">
    <location>
        <begin position="1"/>
        <end position="11"/>
    </location>
</feature>
<comment type="caution">
    <text evidence="6">The sequence shown here is derived from an EMBL/GenBank/DDBJ whole genome shotgun (WGS) entry which is preliminary data.</text>
</comment>
<dbReference type="PANTHER" id="PTHR21737:SF4">
    <property type="entry name" value="SPLICING FACTOR CACTIN"/>
    <property type="match status" value="1"/>
</dbReference>
<accession>A0A9W8HZE6</accession>
<evidence type="ECO:0000256" key="3">
    <source>
        <dbReference type="SAM" id="MobiDB-lite"/>
    </source>
</evidence>
<evidence type="ECO:0000259" key="5">
    <source>
        <dbReference type="Pfam" id="PF10312"/>
    </source>
</evidence>
<organism evidence="6 7">
    <name type="scientific">Coemansia guatemalensis</name>
    <dbReference type="NCBI Taxonomy" id="2761395"/>
    <lineage>
        <taxon>Eukaryota</taxon>
        <taxon>Fungi</taxon>
        <taxon>Fungi incertae sedis</taxon>
        <taxon>Zoopagomycota</taxon>
        <taxon>Kickxellomycotina</taxon>
        <taxon>Kickxellomycetes</taxon>
        <taxon>Kickxellales</taxon>
        <taxon>Kickxellaceae</taxon>
        <taxon>Coemansia</taxon>
    </lineage>
</organism>
<evidence type="ECO:0000256" key="2">
    <source>
        <dbReference type="ARBA" id="ARBA00034534"/>
    </source>
</evidence>
<dbReference type="InterPro" id="IPR018816">
    <property type="entry name" value="Cactin_central"/>
</dbReference>
<dbReference type="Pfam" id="PF09732">
    <property type="entry name" value="CactinC_cactus"/>
    <property type="match status" value="1"/>
</dbReference>
<feature type="region of interest" description="Disordered" evidence="3">
    <location>
        <begin position="148"/>
        <end position="168"/>
    </location>
</feature>
<protein>
    <recommendedName>
        <fullName evidence="2">Splicing factor Cactin</fullName>
    </recommendedName>
</protein>
<evidence type="ECO:0000259" key="4">
    <source>
        <dbReference type="Pfam" id="PF09732"/>
    </source>
</evidence>
<evidence type="ECO:0000256" key="1">
    <source>
        <dbReference type="ARBA" id="ARBA00006895"/>
    </source>
</evidence>
<feature type="compositionally biased region" description="Basic residues" evidence="3">
    <location>
        <begin position="12"/>
        <end position="45"/>
    </location>
</feature>
<dbReference type="InterPro" id="IPR019134">
    <property type="entry name" value="Cactin_C"/>
</dbReference>
<dbReference type="Proteomes" id="UP001140094">
    <property type="component" value="Unassembled WGS sequence"/>
</dbReference>
<feature type="domain" description="Splicing factor cactin central" evidence="5">
    <location>
        <begin position="159"/>
        <end position="353"/>
    </location>
</feature>
<gene>
    <name evidence="6" type="ORF">H4R20_004022</name>
</gene>
<dbReference type="PANTHER" id="PTHR21737">
    <property type="entry name" value="POLYGLUTAMINE BINDING PROTEIN 1/MARVEL MEMBRANE-ASSOCIATING DOMAIN CONTAINING 3"/>
    <property type="match status" value="1"/>
</dbReference>
<feature type="compositionally biased region" description="Basic and acidic residues" evidence="3">
    <location>
        <begin position="103"/>
        <end position="129"/>
    </location>
</feature>
<dbReference type="GO" id="GO:0045292">
    <property type="term" value="P:mRNA cis splicing, via spliceosome"/>
    <property type="evidence" value="ECO:0007669"/>
    <property type="project" value="TreeGrafter"/>
</dbReference>
<feature type="region of interest" description="Disordered" evidence="3">
    <location>
        <begin position="365"/>
        <end position="436"/>
    </location>
</feature>
<evidence type="ECO:0000313" key="6">
    <source>
        <dbReference type="EMBL" id="KAJ2800528.1"/>
    </source>
</evidence>
<comment type="similarity">
    <text evidence="1">Belongs to the CACTIN family.</text>
</comment>
<feature type="compositionally biased region" description="Basic residues" evidence="3">
    <location>
        <begin position="53"/>
        <end position="72"/>
    </location>
</feature>
<dbReference type="Pfam" id="PF10312">
    <property type="entry name" value="Cactin_mid"/>
    <property type="match status" value="1"/>
</dbReference>
<dbReference type="EMBL" id="JANBUO010000968">
    <property type="protein sequence ID" value="KAJ2800528.1"/>
    <property type="molecule type" value="Genomic_DNA"/>
</dbReference>
<proteinExistence type="inferred from homology"/>
<name>A0A9W8HZE6_9FUNG</name>